<keyword evidence="3" id="KW-0255">Endonuclease</keyword>
<evidence type="ECO:0000259" key="1">
    <source>
        <dbReference type="Pfam" id="PF13391"/>
    </source>
</evidence>
<dbReference type="GO" id="GO:0004519">
    <property type="term" value="F:endonuclease activity"/>
    <property type="evidence" value="ECO:0007669"/>
    <property type="project" value="UniProtKB-KW"/>
</dbReference>
<evidence type="ECO:0000313" key="4">
    <source>
        <dbReference type="Proteomes" id="UP001318301"/>
    </source>
</evidence>
<organism evidence="3 4">
    <name type="scientific">Aquirufa beregesia</name>
    <dbReference type="NCBI Taxonomy" id="2516556"/>
    <lineage>
        <taxon>Bacteria</taxon>
        <taxon>Pseudomonadati</taxon>
        <taxon>Bacteroidota</taxon>
        <taxon>Cytophagia</taxon>
        <taxon>Cytophagales</taxon>
        <taxon>Flectobacillaceae</taxon>
        <taxon>Aquirufa</taxon>
    </lineage>
</organism>
<keyword evidence="4" id="KW-1185">Reference proteome</keyword>
<evidence type="ECO:0000313" key="3">
    <source>
        <dbReference type="EMBL" id="NGZ44532.1"/>
    </source>
</evidence>
<gene>
    <name evidence="3" type="ORF">EWU23_08595</name>
</gene>
<accession>A0ABX0EY46</accession>
<dbReference type="InterPro" id="IPR040836">
    <property type="entry name" value="SAVED"/>
</dbReference>
<feature type="domain" description="HNH nuclease" evidence="1">
    <location>
        <begin position="37"/>
        <end position="95"/>
    </location>
</feature>
<dbReference type="Pfam" id="PF18145">
    <property type="entry name" value="SAVED"/>
    <property type="match status" value="1"/>
</dbReference>
<dbReference type="NCBIfam" id="NF033611">
    <property type="entry name" value="SAVED"/>
    <property type="match status" value="1"/>
</dbReference>
<dbReference type="Pfam" id="PF13391">
    <property type="entry name" value="HNH_2"/>
    <property type="match status" value="1"/>
</dbReference>
<dbReference type="RefSeq" id="WP_166230907.1">
    <property type="nucleotide sequence ID" value="NZ_CBCSIJ010000003.1"/>
</dbReference>
<sequence length="401" mass="45738">MIEYTDTIDLEDFTVSKRPSIKEQDRMRLWVRSGGRCAICNKYLLDLVYDVSIGEMAHVVGWSKAKKSPRGDADLPLDERNTVENLVLLCADHHKIVDTKALLEEFTIERLIKHKIEHEQRIHHLTSLKIDSESIVLRMLGGIRGANVEVSKEHARHVVFNSEQKYAMFLNSFDKHGIEIDLNTLPDPEDAWDAYWSIGKGIIDKSLIPLGQGVNKGEVRHLSVFALSRIPLLIYLGYKLDDKIPTSIYQKHRGEEETWLWSDKELIETFEARRLSTIASNNVALILSLSGTIDLPSLPPEITESCNIYEIRPLVTIPNRNIFRNKASYENFTKSYHQFLSQLEIDHKGCKTIHLFPAIPVSGAISCGRGLMRDAHPGITIYDFTEKAYKPTITINIYETN</sequence>
<comment type="caution">
    <text evidence="3">The sequence shown here is derived from an EMBL/GenBank/DDBJ whole genome shotgun (WGS) entry which is preliminary data.</text>
</comment>
<dbReference type="EMBL" id="SEWW01000004">
    <property type="protein sequence ID" value="NGZ44532.1"/>
    <property type="molecule type" value="Genomic_DNA"/>
</dbReference>
<proteinExistence type="predicted"/>
<protein>
    <submittedName>
        <fullName evidence="3">HNH endonuclease</fullName>
    </submittedName>
</protein>
<dbReference type="Proteomes" id="UP001318301">
    <property type="component" value="Unassembled WGS sequence"/>
</dbReference>
<name>A0ABX0EY46_9BACT</name>
<reference evidence="3 4" key="1">
    <citation type="submission" date="2019-02" db="EMBL/GenBank/DDBJ databases">
        <title>Genome of a new Bacteroidetes strain.</title>
        <authorList>
            <person name="Pitt A."/>
        </authorList>
    </citation>
    <scope>NUCLEOTIDE SEQUENCE [LARGE SCALE GENOMIC DNA]</scope>
    <source>
        <strain evidence="3 4">50C-KIRBA</strain>
    </source>
</reference>
<keyword evidence="3" id="KW-0378">Hydrolase</keyword>
<evidence type="ECO:0000259" key="2">
    <source>
        <dbReference type="Pfam" id="PF18145"/>
    </source>
</evidence>
<keyword evidence="3" id="KW-0540">Nuclease</keyword>
<feature type="domain" description="SMODS-associated and fused to various effectors" evidence="2">
    <location>
        <begin position="213"/>
        <end position="395"/>
    </location>
</feature>
<dbReference type="InterPro" id="IPR003615">
    <property type="entry name" value="HNH_nuc"/>
</dbReference>